<dbReference type="GO" id="GO:0005634">
    <property type="term" value="C:nucleus"/>
    <property type="evidence" value="ECO:0007669"/>
    <property type="project" value="UniProtKB-SubCell"/>
</dbReference>
<dbReference type="AlphaFoldDB" id="A0A8C2H8B0"/>
<dbReference type="InterPro" id="IPR013087">
    <property type="entry name" value="Znf_C2H2_type"/>
</dbReference>
<sequence length="586" mass="64038">MVSPSGPATAPVPHLRVQTGHSCSPSLHPDTTSGNPALLPALSLRRQVLTNRKLGFPHSSQHQAPPLSLPASSSKQSARPSCPDNGTKGYLSLGTNRRVFGPCGGSNLQVMSNAMLVQSLGPVSPQASAQNGPHHSLAVPFTDARSLLSRESLASTTLSLAETQSIRSSKLDWPYAYRVLPPLGLQTSEAADPHLIPGSSVSESVSNPTSLPHYLFKEDTNRCKKRALSLSPLSDGIGLDLNSIIRTSPTSLVLNKQHVTRHKPRVLNTSKRPSGKRGREQNSCPLFEGCQKAFSRLENLKIHLRSHTGEKPYVCQHPGCQKAFSNSSDRAKHQRTHVDTKPYACQIQGCAKRYTDPSSLRKHVKSHSLKEQQARKKLRRCTDLSQDGLTECLTVQPLQHSLAPLDLIETKCQSPIDDLYTVMTLNQPSQTHTLQNVMQIPGGPQTHMQLPPLQGNHRSVSPGPSALLSSHHTLGHNTHKLPRYSSHPRTSHSDSFSADAQPVFSYGDTPQAAKHITPCSMMQMPMFEDNLACLRFCVFVTAVFDCQTGPDEFLGEQVPSVQEDNYLHICSVERSPSRISCVFTEG</sequence>
<evidence type="ECO:0000256" key="3">
    <source>
        <dbReference type="ARBA" id="ARBA00022723"/>
    </source>
</evidence>
<protein>
    <submittedName>
        <fullName evidence="12">GLIS family zinc finger 3</fullName>
    </submittedName>
</protein>
<dbReference type="PANTHER" id="PTHR45718">
    <property type="entry name" value="TRANSCRIPTIONAL ACTIVATOR CUBITUS INTERRUPTUS"/>
    <property type="match status" value="1"/>
</dbReference>
<accession>A0A8C2H8B0</accession>
<evidence type="ECO:0000256" key="8">
    <source>
        <dbReference type="ARBA" id="ARBA00023242"/>
    </source>
</evidence>
<evidence type="ECO:0000256" key="7">
    <source>
        <dbReference type="ARBA" id="ARBA00023125"/>
    </source>
</evidence>
<evidence type="ECO:0000256" key="9">
    <source>
        <dbReference type="PROSITE-ProRule" id="PRU00042"/>
    </source>
</evidence>
<evidence type="ECO:0000256" key="10">
    <source>
        <dbReference type="SAM" id="MobiDB-lite"/>
    </source>
</evidence>
<feature type="region of interest" description="Disordered" evidence="10">
    <location>
        <begin position="1"/>
        <end position="37"/>
    </location>
</feature>
<feature type="domain" description="C2H2-type" evidence="11">
    <location>
        <begin position="313"/>
        <end position="342"/>
    </location>
</feature>
<dbReference type="FunFam" id="3.30.160.60:FF:003185">
    <property type="entry name" value="Lame duck, isoform C"/>
    <property type="match status" value="1"/>
</dbReference>
<keyword evidence="6" id="KW-0862">Zinc</keyword>
<comment type="subcellular location">
    <subcellularLocation>
        <location evidence="1">Nucleus</location>
    </subcellularLocation>
</comment>
<dbReference type="Proteomes" id="UP000694701">
    <property type="component" value="Unplaced"/>
</dbReference>
<feature type="domain" description="C2H2-type" evidence="11">
    <location>
        <begin position="282"/>
        <end position="312"/>
    </location>
</feature>
<keyword evidence="8" id="KW-0539">Nucleus</keyword>
<feature type="region of interest" description="Disordered" evidence="10">
    <location>
        <begin position="56"/>
        <end position="93"/>
    </location>
</feature>
<feature type="compositionally biased region" description="Polar residues" evidence="10">
    <location>
        <begin position="19"/>
        <end position="35"/>
    </location>
</feature>
<evidence type="ECO:0000256" key="5">
    <source>
        <dbReference type="ARBA" id="ARBA00022771"/>
    </source>
</evidence>
<dbReference type="PROSITE" id="PS00028">
    <property type="entry name" value="ZINC_FINGER_C2H2_1"/>
    <property type="match status" value="2"/>
</dbReference>
<dbReference type="FunFam" id="3.30.160.60:FF:000019">
    <property type="entry name" value="GLI family zinc finger 3"/>
    <property type="match status" value="1"/>
</dbReference>
<feature type="domain" description="C2H2-type" evidence="11">
    <location>
        <begin position="343"/>
        <end position="372"/>
    </location>
</feature>
<dbReference type="Pfam" id="PF00096">
    <property type="entry name" value="zf-C2H2"/>
    <property type="match status" value="3"/>
</dbReference>
<dbReference type="SMART" id="SM00355">
    <property type="entry name" value="ZnF_C2H2"/>
    <property type="match status" value="3"/>
</dbReference>
<reference evidence="12" key="1">
    <citation type="submission" date="2025-08" db="UniProtKB">
        <authorList>
            <consortium name="Ensembl"/>
        </authorList>
    </citation>
    <scope>IDENTIFICATION</scope>
</reference>
<evidence type="ECO:0000313" key="13">
    <source>
        <dbReference type="Proteomes" id="UP000694701"/>
    </source>
</evidence>
<name>A0A8C2H8B0_CYPCA</name>
<keyword evidence="4" id="KW-0677">Repeat</keyword>
<dbReference type="InterPro" id="IPR043359">
    <property type="entry name" value="GLI-like"/>
</dbReference>
<dbReference type="GO" id="GO:0008270">
    <property type="term" value="F:zinc ion binding"/>
    <property type="evidence" value="ECO:0007669"/>
    <property type="project" value="UniProtKB-KW"/>
</dbReference>
<dbReference type="PANTHER" id="PTHR45718:SF1">
    <property type="entry name" value="ZINC FINGER PROTEIN GLIS3"/>
    <property type="match status" value="1"/>
</dbReference>
<feature type="compositionally biased region" description="Low complexity" evidence="10">
    <location>
        <begin position="63"/>
        <end position="78"/>
    </location>
</feature>
<evidence type="ECO:0000256" key="6">
    <source>
        <dbReference type="ARBA" id="ARBA00022833"/>
    </source>
</evidence>
<proteinExistence type="inferred from homology"/>
<keyword evidence="3" id="KW-0479">Metal-binding</keyword>
<evidence type="ECO:0000313" key="12">
    <source>
        <dbReference type="Ensembl" id="ENSCCRP00020024355.1"/>
    </source>
</evidence>
<dbReference type="Ensembl" id="ENSCCRT00020026702.1">
    <property type="protein sequence ID" value="ENSCCRP00020024355.1"/>
    <property type="gene ID" value="ENSCCRG00020011268.1"/>
</dbReference>
<dbReference type="PROSITE" id="PS50157">
    <property type="entry name" value="ZINC_FINGER_C2H2_2"/>
    <property type="match status" value="3"/>
</dbReference>
<dbReference type="InterPro" id="IPR036236">
    <property type="entry name" value="Znf_C2H2_sf"/>
</dbReference>
<keyword evidence="7" id="KW-0238">DNA-binding</keyword>
<dbReference type="Gene3D" id="3.30.160.60">
    <property type="entry name" value="Classic Zinc Finger"/>
    <property type="match status" value="3"/>
</dbReference>
<dbReference type="GO" id="GO:0000981">
    <property type="term" value="F:DNA-binding transcription factor activity, RNA polymerase II-specific"/>
    <property type="evidence" value="ECO:0007669"/>
    <property type="project" value="TreeGrafter"/>
</dbReference>
<evidence type="ECO:0000256" key="2">
    <source>
        <dbReference type="ARBA" id="ARBA00010831"/>
    </source>
</evidence>
<dbReference type="SUPFAM" id="SSF57667">
    <property type="entry name" value="beta-beta-alpha zinc fingers"/>
    <property type="match status" value="2"/>
</dbReference>
<feature type="compositionally biased region" description="Basic residues" evidence="10">
    <location>
        <begin position="473"/>
        <end position="482"/>
    </location>
</feature>
<dbReference type="GO" id="GO:0000978">
    <property type="term" value="F:RNA polymerase II cis-regulatory region sequence-specific DNA binding"/>
    <property type="evidence" value="ECO:0007669"/>
    <property type="project" value="TreeGrafter"/>
</dbReference>
<dbReference type="FunFam" id="3.30.160.60:FF:000036">
    <property type="entry name" value="GLI family zinc finger 3"/>
    <property type="match status" value="1"/>
</dbReference>
<evidence type="ECO:0000256" key="4">
    <source>
        <dbReference type="ARBA" id="ARBA00022737"/>
    </source>
</evidence>
<evidence type="ECO:0000259" key="11">
    <source>
        <dbReference type="PROSITE" id="PS50157"/>
    </source>
</evidence>
<comment type="similarity">
    <text evidence="2">Belongs to the GLI C2H2-type zinc-finger protein family.</text>
</comment>
<organism evidence="12 13">
    <name type="scientific">Cyprinus carpio</name>
    <name type="common">Common carp</name>
    <dbReference type="NCBI Taxonomy" id="7962"/>
    <lineage>
        <taxon>Eukaryota</taxon>
        <taxon>Metazoa</taxon>
        <taxon>Chordata</taxon>
        <taxon>Craniata</taxon>
        <taxon>Vertebrata</taxon>
        <taxon>Euteleostomi</taxon>
        <taxon>Actinopterygii</taxon>
        <taxon>Neopterygii</taxon>
        <taxon>Teleostei</taxon>
        <taxon>Ostariophysi</taxon>
        <taxon>Cypriniformes</taxon>
        <taxon>Cyprinidae</taxon>
        <taxon>Cyprininae</taxon>
        <taxon>Cyprinus</taxon>
    </lineage>
</organism>
<evidence type="ECO:0000256" key="1">
    <source>
        <dbReference type="ARBA" id="ARBA00004123"/>
    </source>
</evidence>
<feature type="region of interest" description="Disordered" evidence="10">
    <location>
        <begin position="470"/>
        <end position="498"/>
    </location>
</feature>
<keyword evidence="5 9" id="KW-0863">Zinc-finger</keyword>